<dbReference type="EMBL" id="WSES01000002">
    <property type="protein sequence ID" value="MVW59807.1"/>
    <property type="molecule type" value="Genomic_DNA"/>
</dbReference>
<protein>
    <submittedName>
        <fullName evidence="1">DUF1349 domain-containing protein</fullName>
    </submittedName>
</protein>
<dbReference type="SUPFAM" id="SSF49899">
    <property type="entry name" value="Concanavalin A-like lectins/glucanases"/>
    <property type="match status" value="1"/>
</dbReference>
<dbReference type="Proteomes" id="UP000443353">
    <property type="component" value="Unassembled WGS sequence"/>
</dbReference>
<gene>
    <name evidence="1" type="ORF">GPY61_07675</name>
</gene>
<dbReference type="PIRSF" id="PIRSF022704">
    <property type="entry name" value="UCP022704"/>
    <property type="match status" value="1"/>
</dbReference>
<dbReference type="AlphaFoldDB" id="A0A7X3K6V8"/>
<dbReference type="PANTHER" id="PTHR35332:SF2">
    <property type="entry name" value="REGULATION OF ENOLASE PROTEIN 1"/>
    <property type="match status" value="1"/>
</dbReference>
<dbReference type="Pfam" id="PF07081">
    <property type="entry name" value="DUF1349"/>
    <property type="match status" value="1"/>
</dbReference>
<proteinExistence type="predicted"/>
<dbReference type="InterPro" id="IPR013320">
    <property type="entry name" value="ConA-like_dom_sf"/>
</dbReference>
<comment type="caution">
    <text evidence="1">The sequence shown here is derived from an EMBL/GenBank/DDBJ whole genome shotgun (WGS) entry which is preliminary data.</text>
</comment>
<accession>A0A7X3K6V8</accession>
<evidence type="ECO:0000313" key="1">
    <source>
        <dbReference type="EMBL" id="MVW59807.1"/>
    </source>
</evidence>
<keyword evidence="2" id="KW-1185">Reference proteome</keyword>
<dbReference type="Gene3D" id="2.60.120.200">
    <property type="match status" value="1"/>
</dbReference>
<sequence length="195" mass="21223">MDTAPFAHCAWHNEPPAHRIEDGTLHVVTGDHTDFWRITSYGFIRDNGHFFGAPAADGFTAQVHVRAAFAELYDQAGLMVRIDEQRWIKVGVEFSDGQALLSTVLTNGTSDWAVAPAPALPDGFWLRVTVGAGVIRVQYSADGTTWPMLRLAPFPAAPRYLVGPMCCTPQRAGLDVAFSDFTLGPALGKDLHDLS</sequence>
<dbReference type="PANTHER" id="PTHR35332">
    <property type="entry name" value="REGULATION OF ENOLASE PROTEIN 1"/>
    <property type="match status" value="1"/>
</dbReference>
<name>A0A7X3K6V8_9BURK</name>
<organism evidence="1 2">
    <name type="scientific">Massilia cellulosiltytica</name>
    <dbReference type="NCBI Taxonomy" id="2683234"/>
    <lineage>
        <taxon>Bacteria</taxon>
        <taxon>Pseudomonadati</taxon>
        <taxon>Pseudomonadota</taxon>
        <taxon>Betaproteobacteria</taxon>
        <taxon>Burkholderiales</taxon>
        <taxon>Oxalobacteraceae</taxon>
        <taxon>Telluria group</taxon>
        <taxon>Massilia</taxon>
    </lineage>
</organism>
<dbReference type="InterPro" id="IPR015987">
    <property type="entry name" value="UCP022704"/>
</dbReference>
<dbReference type="RefSeq" id="WP_160407966.1">
    <property type="nucleotide sequence ID" value="NZ_WSES01000002.1"/>
</dbReference>
<dbReference type="InterPro" id="IPR009784">
    <property type="entry name" value="DUF1349"/>
</dbReference>
<evidence type="ECO:0000313" key="2">
    <source>
        <dbReference type="Proteomes" id="UP000443353"/>
    </source>
</evidence>
<reference evidence="1 2" key="1">
    <citation type="submission" date="2019-12" db="EMBL/GenBank/DDBJ databases">
        <authorList>
            <person name="Li C."/>
            <person name="Zhao J."/>
        </authorList>
    </citation>
    <scope>NUCLEOTIDE SEQUENCE [LARGE SCALE GENOMIC DNA]</scope>
    <source>
        <strain evidence="1 2">NEAU-DD11</strain>
    </source>
</reference>